<proteinExistence type="predicted"/>
<accession>A0A1S2QQA8</accession>
<keyword evidence="3" id="KW-1185">Reference proteome</keyword>
<dbReference type="AlphaFoldDB" id="A0A1S2QQA8"/>
<evidence type="ECO:0000256" key="1">
    <source>
        <dbReference type="SAM" id="MobiDB-lite"/>
    </source>
</evidence>
<dbReference type="PANTHER" id="PTHR37017">
    <property type="entry name" value="AB HYDROLASE-1 DOMAIN-CONTAINING PROTEIN-RELATED"/>
    <property type="match status" value="1"/>
</dbReference>
<organism evidence="2 3">
    <name type="scientific">Streptomyces monashensis</name>
    <dbReference type="NCBI Taxonomy" id="1678012"/>
    <lineage>
        <taxon>Bacteria</taxon>
        <taxon>Bacillati</taxon>
        <taxon>Actinomycetota</taxon>
        <taxon>Actinomycetes</taxon>
        <taxon>Kitasatosporales</taxon>
        <taxon>Streptomycetaceae</taxon>
        <taxon>Streptomyces</taxon>
    </lineage>
</organism>
<reference evidence="2 3" key="1">
    <citation type="submission" date="2016-10" db="EMBL/GenBank/DDBJ databases">
        <title>Genome sequence of Streptomyces sp. MUSC 1.</title>
        <authorList>
            <person name="Lee L.-H."/>
            <person name="Ser H.-L."/>
            <person name="Law J.W.-F."/>
        </authorList>
    </citation>
    <scope>NUCLEOTIDE SEQUENCE [LARGE SCALE GENOMIC DNA]</scope>
    <source>
        <strain evidence="2 3">MUSC 1</strain>
    </source>
</reference>
<dbReference type="OrthoDB" id="9814966at2"/>
<dbReference type="RefSeq" id="WP_071378983.1">
    <property type="nucleotide sequence ID" value="NZ_MLYO01000009.1"/>
</dbReference>
<dbReference type="PANTHER" id="PTHR37017:SF11">
    <property type="entry name" value="ESTERASE_LIPASE_THIOESTERASE DOMAIN-CONTAINING PROTEIN"/>
    <property type="match status" value="1"/>
</dbReference>
<feature type="region of interest" description="Disordered" evidence="1">
    <location>
        <begin position="73"/>
        <end position="94"/>
    </location>
</feature>
<dbReference type="Proteomes" id="UP000179642">
    <property type="component" value="Unassembled WGS sequence"/>
</dbReference>
<gene>
    <name evidence="2" type="ORF">BIV23_02215</name>
</gene>
<comment type="caution">
    <text evidence="2">The sequence shown here is derived from an EMBL/GenBank/DDBJ whole genome shotgun (WGS) entry which is preliminary data.</text>
</comment>
<name>A0A1S2QQA8_9ACTN</name>
<evidence type="ECO:0000313" key="3">
    <source>
        <dbReference type="Proteomes" id="UP000179642"/>
    </source>
</evidence>
<dbReference type="Gene3D" id="3.40.50.1820">
    <property type="entry name" value="alpha/beta hydrolase"/>
    <property type="match status" value="1"/>
</dbReference>
<feature type="compositionally biased region" description="Polar residues" evidence="1">
    <location>
        <begin position="74"/>
        <end position="87"/>
    </location>
</feature>
<feature type="region of interest" description="Disordered" evidence="1">
    <location>
        <begin position="27"/>
        <end position="52"/>
    </location>
</feature>
<evidence type="ECO:0000313" key="2">
    <source>
        <dbReference type="EMBL" id="OIK07807.1"/>
    </source>
</evidence>
<feature type="region of interest" description="Disordered" evidence="1">
    <location>
        <begin position="112"/>
        <end position="149"/>
    </location>
</feature>
<sequence>MYVEAFVPDKGESIATVLDPQKYPGSLLGPDTTVARPVPNPSAPGGQDADISIKPQGFREVFAVDVSASEASVMPSTQRPLSYTAGTEPSGDPAWKTIPSWDLVTLNDKAIPPAGQRYMGQRARRRGDGDFRPPPARGTAGAEPSPPPVCVRAERFVRGAVARRTW</sequence>
<protein>
    <submittedName>
        <fullName evidence="2">Uncharacterized protein</fullName>
    </submittedName>
</protein>
<dbReference type="EMBL" id="MLYO01000009">
    <property type="protein sequence ID" value="OIK07807.1"/>
    <property type="molecule type" value="Genomic_DNA"/>
</dbReference>
<dbReference type="InterPro" id="IPR052897">
    <property type="entry name" value="Sec-Metab_Biosynth_Hydrolase"/>
</dbReference>
<dbReference type="InterPro" id="IPR029058">
    <property type="entry name" value="AB_hydrolase_fold"/>
</dbReference>